<dbReference type="Pfam" id="PF00893">
    <property type="entry name" value="Multi_Drug_Res"/>
    <property type="match status" value="1"/>
</dbReference>
<comment type="caution">
    <text evidence="9">The sequence shown here is derived from an EMBL/GenBank/DDBJ whole genome shotgun (WGS) entry which is preliminary data.</text>
</comment>
<dbReference type="Proteomes" id="UP000294854">
    <property type="component" value="Unassembled WGS sequence"/>
</dbReference>
<evidence type="ECO:0000256" key="8">
    <source>
        <dbReference type="SAM" id="Phobius"/>
    </source>
</evidence>
<gene>
    <name evidence="9" type="ORF">C5L31_000304</name>
</gene>
<dbReference type="AlphaFoldDB" id="A0A4R5NL57"/>
<evidence type="ECO:0000256" key="7">
    <source>
        <dbReference type="RuleBase" id="RU003942"/>
    </source>
</evidence>
<keyword evidence="10" id="KW-1185">Reference proteome</keyword>
<dbReference type="InterPro" id="IPR037185">
    <property type="entry name" value="EmrE-like"/>
</dbReference>
<evidence type="ECO:0000256" key="3">
    <source>
        <dbReference type="ARBA" id="ARBA00022475"/>
    </source>
</evidence>
<feature type="transmembrane region" description="Helical" evidence="8">
    <location>
        <begin position="29"/>
        <end position="47"/>
    </location>
</feature>
<keyword evidence="4 7" id="KW-0812">Transmembrane</keyword>
<comment type="similarity">
    <text evidence="7">Belongs to the drug/metabolite transporter (DMT) superfamily. Small multidrug resistance (SMR) (TC 2.A.7.1) family.</text>
</comment>
<protein>
    <submittedName>
        <fullName evidence="9">Uncharacterized protein</fullName>
    </submittedName>
</protein>
<evidence type="ECO:0000313" key="10">
    <source>
        <dbReference type="Proteomes" id="UP000294854"/>
    </source>
</evidence>
<evidence type="ECO:0000256" key="1">
    <source>
        <dbReference type="ARBA" id="ARBA00004651"/>
    </source>
</evidence>
<dbReference type="Gene3D" id="1.10.3730.20">
    <property type="match status" value="1"/>
</dbReference>
<dbReference type="PANTHER" id="PTHR30561:SF0">
    <property type="entry name" value="GUANIDINIUM EXPORTER"/>
    <property type="match status" value="1"/>
</dbReference>
<dbReference type="OrthoDB" id="21828at2"/>
<dbReference type="RefSeq" id="WP_010620192.1">
    <property type="nucleotide sequence ID" value="NZ_CP042371.1"/>
</dbReference>
<dbReference type="GO" id="GO:0022857">
    <property type="term" value="F:transmembrane transporter activity"/>
    <property type="evidence" value="ECO:0007669"/>
    <property type="project" value="InterPro"/>
</dbReference>
<evidence type="ECO:0000256" key="4">
    <source>
        <dbReference type="ARBA" id="ARBA00022692"/>
    </source>
</evidence>
<dbReference type="EMBL" id="PUFO01000066">
    <property type="protein sequence ID" value="TDG75430.1"/>
    <property type="molecule type" value="Genomic_DNA"/>
</dbReference>
<proteinExistence type="inferred from homology"/>
<sequence>MVWLELFVAGIFETVWATLMKYSHGFTKLGFSIATIVTMAISILLLARATKSLPLSIAYPVWTGIGAVGSILVGVVLFKDALSPLTWGFVALLIIGIVGIKMTTGS</sequence>
<dbReference type="InterPro" id="IPR045324">
    <property type="entry name" value="Small_multidrug_res"/>
</dbReference>
<dbReference type="STRING" id="1122149.FD44_GL001462"/>
<evidence type="ECO:0000256" key="6">
    <source>
        <dbReference type="ARBA" id="ARBA00023136"/>
    </source>
</evidence>
<dbReference type="SUPFAM" id="SSF103481">
    <property type="entry name" value="Multidrug resistance efflux transporter EmrE"/>
    <property type="match status" value="1"/>
</dbReference>
<keyword evidence="5 8" id="KW-1133">Transmembrane helix</keyword>
<keyword evidence="2" id="KW-0813">Transport</keyword>
<evidence type="ECO:0000313" key="9">
    <source>
        <dbReference type="EMBL" id="TDG75430.1"/>
    </source>
</evidence>
<reference evidence="9 10" key="1">
    <citation type="journal article" date="2019" name="Appl. Microbiol. Biotechnol.">
        <title>Uncovering carbohydrate metabolism through a genotype-phenotype association study of 56 lactic acid bacteria genomes.</title>
        <authorList>
            <person name="Buron-Moles G."/>
            <person name="Chailyan A."/>
            <person name="Dolejs I."/>
            <person name="Forster J."/>
            <person name="Miks M.H."/>
        </authorList>
    </citation>
    <scope>NUCLEOTIDE SEQUENCE [LARGE SCALE GENOMIC DNA]</scope>
    <source>
        <strain evidence="9 10">ATCC 49373</strain>
    </source>
</reference>
<dbReference type="InterPro" id="IPR000390">
    <property type="entry name" value="Small_drug/metabolite_transptr"/>
</dbReference>
<feature type="transmembrane region" description="Helical" evidence="8">
    <location>
        <begin position="59"/>
        <end position="78"/>
    </location>
</feature>
<name>A0A4R5NL57_9LACO</name>
<dbReference type="FunFam" id="1.10.3730.20:FF:000001">
    <property type="entry name" value="Quaternary ammonium compound resistance transporter SugE"/>
    <property type="match status" value="1"/>
</dbReference>
<accession>A0A4R5NL57</accession>
<comment type="subcellular location">
    <subcellularLocation>
        <location evidence="1 7">Cell membrane</location>
        <topology evidence="1 7">Multi-pass membrane protein</topology>
    </subcellularLocation>
</comment>
<dbReference type="GO" id="GO:0005886">
    <property type="term" value="C:plasma membrane"/>
    <property type="evidence" value="ECO:0007669"/>
    <property type="project" value="UniProtKB-SubCell"/>
</dbReference>
<keyword evidence="3" id="KW-1003">Cell membrane</keyword>
<evidence type="ECO:0000256" key="2">
    <source>
        <dbReference type="ARBA" id="ARBA00022448"/>
    </source>
</evidence>
<feature type="transmembrane region" description="Helical" evidence="8">
    <location>
        <begin position="84"/>
        <end position="103"/>
    </location>
</feature>
<keyword evidence="6 8" id="KW-0472">Membrane</keyword>
<dbReference type="PANTHER" id="PTHR30561">
    <property type="entry name" value="SMR FAMILY PROTON-DEPENDENT DRUG EFFLUX TRANSPORTER SUGE"/>
    <property type="match status" value="1"/>
</dbReference>
<organism evidence="9 10">
    <name type="scientific">Secundilactobacillus malefermentans</name>
    <dbReference type="NCBI Taxonomy" id="176292"/>
    <lineage>
        <taxon>Bacteria</taxon>
        <taxon>Bacillati</taxon>
        <taxon>Bacillota</taxon>
        <taxon>Bacilli</taxon>
        <taxon>Lactobacillales</taxon>
        <taxon>Lactobacillaceae</taxon>
        <taxon>Secundilactobacillus</taxon>
    </lineage>
</organism>
<evidence type="ECO:0000256" key="5">
    <source>
        <dbReference type="ARBA" id="ARBA00022989"/>
    </source>
</evidence>